<dbReference type="PANTHER" id="PTHR40266:SF2">
    <property type="entry name" value="TOXIN HIGB-1"/>
    <property type="match status" value="1"/>
</dbReference>
<comment type="caution">
    <text evidence="1">The sequence shown here is derived from an EMBL/GenBank/DDBJ whole genome shotgun (WGS) entry which is preliminary data.</text>
</comment>
<proteinExistence type="predicted"/>
<dbReference type="InterPro" id="IPR035093">
    <property type="entry name" value="RelE/ParE_toxin_dom_sf"/>
</dbReference>
<dbReference type="HOGENOM" id="CLU_155111_0_0_7"/>
<organism evidence="1 2">
    <name type="scientific">Candidatus Entotheonella gemina</name>
    <dbReference type="NCBI Taxonomy" id="1429439"/>
    <lineage>
        <taxon>Bacteria</taxon>
        <taxon>Pseudomonadati</taxon>
        <taxon>Nitrospinota/Tectimicrobiota group</taxon>
        <taxon>Candidatus Tectimicrobiota</taxon>
        <taxon>Candidatus Entotheonellia</taxon>
        <taxon>Candidatus Entotheonellales</taxon>
        <taxon>Candidatus Entotheonellaceae</taxon>
        <taxon>Candidatus Entotheonella</taxon>
    </lineage>
</organism>
<reference evidence="1 2" key="1">
    <citation type="journal article" date="2014" name="Nature">
        <title>An environmental bacterial taxon with a large and distinct metabolic repertoire.</title>
        <authorList>
            <person name="Wilson M.C."/>
            <person name="Mori T."/>
            <person name="Ruckert C."/>
            <person name="Uria A.R."/>
            <person name="Helf M.J."/>
            <person name="Takada K."/>
            <person name="Gernert C."/>
            <person name="Steffens U.A."/>
            <person name="Heycke N."/>
            <person name="Schmitt S."/>
            <person name="Rinke C."/>
            <person name="Helfrich E.J."/>
            <person name="Brachmann A.O."/>
            <person name="Gurgui C."/>
            <person name="Wakimoto T."/>
            <person name="Kracht M."/>
            <person name="Crusemann M."/>
            <person name="Hentschel U."/>
            <person name="Abe I."/>
            <person name="Matsunaga S."/>
            <person name="Kalinowski J."/>
            <person name="Takeyama H."/>
            <person name="Piel J."/>
        </authorList>
    </citation>
    <scope>NUCLEOTIDE SEQUENCE [LARGE SCALE GENOMIC DNA]</scope>
    <source>
        <strain evidence="2">TSY2</strain>
    </source>
</reference>
<gene>
    <name evidence="1" type="ORF">ETSY2_04645</name>
</gene>
<dbReference type="EMBL" id="AZHX01000185">
    <property type="protein sequence ID" value="ETX08575.1"/>
    <property type="molecule type" value="Genomic_DNA"/>
</dbReference>
<dbReference type="Pfam" id="PF05015">
    <property type="entry name" value="HigB-like_toxin"/>
    <property type="match status" value="1"/>
</dbReference>
<dbReference type="Gene3D" id="3.30.2310.20">
    <property type="entry name" value="RelE-like"/>
    <property type="match status" value="1"/>
</dbReference>
<dbReference type="AlphaFoldDB" id="W4MEG1"/>
<dbReference type="PANTHER" id="PTHR40266">
    <property type="entry name" value="TOXIN HIGB-1"/>
    <property type="match status" value="1"/>
</dbReference>
<dbReference type="Proteomes" id="UP000019140">
    <property type="component" value="Unassembled WGS sequence"/>
</dbReference>
<accession>W4MEG1</accession>
<sequence length="92" mass="10792">MIQSFRHRGLQRLYERGDTSRLNADHVQRLRLILTLLDSATKPSDMNFPGSGFHALRGNLQDFYAVRVSSNWRVIFRFDNGDAFDVDYLDYH</sequence>
<name>W4MEG1_9BACT</name>
<protein>
    <recommendedName>
        <fullName evidence="3">Peptidase</fullName>
    </recommendedName>
</protein>
<dbReference type="InterPro" id="IPR007711">
    <property type="entry name" value="HigB-1"/>
</dbReference>
<evidence type="ECO:0000313" key="2">
    <source>
        <dbReference type="Proteomes" id="UP000019140"/>
    </source>
</evidence>
<dbReference type="SUPFAM" id="SSF143011">
    <property type="entry name" value="RelE-like"/>
    <property type="match status" value="1"/>
</dbReference>
<keyword evidence="2" id="KW-1185">Reference proteome</keyword>
<evidence type="ECO:0000313" key="1">
    <source>
        <dbReference type="EMBL" id="ETX08575.1"/>
    </source>
</evidence>
<evidence type="ECO:0008006" key="3">
    <source>
        <dbReference type="Google" id="ProtNLM"/>
    </source>
</evidence>